<dbReference type="Proteomes" id="UP000000268">
    <property type="component" value="Plasmid pREB8"/>
</dbReference>
<dbReference type="EMBL" id="CP000845">
    <property type="protein sequence ID" value="ABW33365.1"/>
    <property type="molecule type" value="Genomic_DNA"/>
</dbReference>
<sequence length="158" mass="18038">MNNKFLNGFFRCSLIVAGISVCQWFNPVNRQPSKDASVKHRTPALSERDEIGRLKRAININGKDKLGDQFIGASRVKDRIEIWKQTDLIRSGNPKSLNALAKSDCDKALRIFGIGPVNMFSFDPIDIEYFDEQAPDAKRFRCDQMAALERESYIRPKE</sequence>
<keyword evidence="1" id="KW-0614">Plasmid</keyword>
<reference evidence="1 2" key="1">
    <citation type="journal article" date="2008" name="Proc. Natl. Acad. Sci. U.S.A.">
        <title>Niche adaptation and genome expansion in the chlorophyll d-producing cyanobacterium Acaryochloris marina.</title>
        <authorList>
            <person name="Swingley W.D."/>
            <person name="Chen M."/>
            <person name="Cheung P.C."/>
            <person name="Conrad A.L."/>
            <person name="Dejesa L.C."/>
            <person name="Hao J."/>
            <person name="Honchak B.M."/>
            <person name="Karbach L.E."/>
            <person name="Kurdoglu A."/>
            <person name="Lahiri S."/>
            <person name="Mastrian S.D."/>
            <person name="Miyashita H."/>
            <person name="Page L."/>
            <person name="Ramakrishna P."/>
            <person name="Satoh S."/>
            <person name="Sattley W.M."/>
            <person name="Shimada Y."/>
            <person name="Taylor H.L."/>
            <person name="Tomo T."/>
            <person name="Tsuchiya T."/>
            <person name="Wang Z.T."/>
            <person name="Raymond J."/>
            <person name="Mimuro M."/>
            <person name="Blankenship R.E."/>
            <person name="Touchman J.W."/>
        </authorList>
    </citation>
    <scope>NUCLEOTIDE SEQUENCE [LARGE SCALE GENOMIC DNA]</scope>
    <source>
        <strain evidence="2">MBIC 11017</strain>
        <plasmid evidence="2">Plasmid pREB8</plasmid>
    </source>
</reference>
<dbReference type="RefSeq" id="WP_012168428.1">
    <property type="nucleotide sequence ID" value="NC_009933.1"/>
</dbReference>
<evidence type="ECO:0000313" key="1">
    <source>
        <dbReference type="EMBL" id="ABW33365.1"/>
    </source>
</evidence>
<keyword evidence="2" id="KW-1185">Reference proteome</keyword>
<evidence type="ECO:0000313" key="2">
    <source>
        <dbReference type="Proteomes" id="UP000000268"/>
    </source>
</evidence>
<gene>
    <name evidence="1" type="ordered locus">AM1_H0012</name>
</gene>
<dbReference type="AlphaFoldDB" id="A8ZQS9"/>
<dbReference type="HOGENOM" id="CLU_1665607_0_0_3"/>
<organism evidence="1 2">
    <name type="scientific">Acaryochloris marina (strain MBIC 11017)</name>
    <dbReference type="NCBI Taxonomy" id="329726"/>
    <lineage>
        <taxon>Bacteria</taxon>
        <taxon>Bacillati</taxon>
        <taxon>Cyanobacteriota</taxon>
        <taxon>Cyanophyceae</taxon>
        <taxon>Acaryochloridales</taxon>
        <taxon>Acaryochloridaceae</taxon>
        <taxon>Acaryochloris</taxon>
    </lineage>
</organism>
<accession>A8ZQS9</accession>
<name>A8ZQS9_ACAM1</name>
<protein>
    <submittedName>
        <fullName evidence="1">Uncharacterized protein</fullName>
    </submittedName>
</protein>
<proteinExistence type="predicted"/>
<geneLocation type="plasmid" evidence="1 2">
    <name>pREB8</name>
</geneLocation>
<dbReference type="KEGG" id="amr:AM1_H0012"/>